<evidence type="ECO:0000313" key="1">
    <source>
        <dbReference type="EMBL" id="MFC5156345.1"/>
    </source>
</evidence>
<dbReference type="Proteomes" id="UP001596160">
    <property type="component" value="Unassembled WGS sequence"/>
</dbReference>
<gene>
    <name evidence="1" type="ORF">ACFPRH_32000</name>
</gene>
<organism evidence="1 2">
    <name type="scientific">Streptomyces amakusaensis</name>
    <dbReference type="NCBI Taxonomy" id="67271"/>
    <lineage>
        <taxon>Bacteria</taxon>
        <taxon>Bacillati</taxon>
        <taxon>Actinomycetota</taxon>
        <taxon>Actinomycetes</taxon>
        <taxon>Kitasatosporales</taxon>
        <taxon>Streptomycetaceae</taxon>
        <taxon>Streptomyces</taxon>
    </lineage>
</organism>
<comment type="caution">
    <text evidence="1">The sequence shown here is derived from an EMBL/GenBank/DDBJ whole genome shotgun (WGS) entry which is preliminary data.</text>
</comment>
<keyword evidence="2" id="KW-1185">Reference proteome</keyword>
<sequence length="69" mass="6909">MFGRKDKDEGKAAAVQDAVNAAAVATQVINDYGVAAAEAVSATHGVLDAVVAARAAGATDDELRAARPQ</sequence>
<name>A0ABW0AUP3_9ACTN</name>
<evidence type="ECO:0000313" key="2">
    <source>
        <dbReference type="Proteomes" id="UP001596160"/>
    </source>
</evidence>
<reference evidence="2" key="1">
    <citation type="journal article" date="2019" name="Int. J. Syst. Evol. Microbiol.">
        <title>The Global Catalogue of Microorganisms (GCM) 10K type strain sequencing project: providing services to taxonomists for standard genome sequencing and annotation.</title>
        <authorList>
            <consortium name="The Broad Institute Genomics Platform"/>
            <consortium name="The Broad Institute Genome Sequencing Center for Infectious Disease"/>
            <person name="Wu L."/>
            <person name="Ma J."/>
        </authorList>
    </citation>
    <scope>NUCLEOTIDE SEQUENCE [LARGE SCALE GENOMIC DNA]</scope>
    <source>
        <strain evidence="2">PCU 266</strain>
    </source>
</reference>
<accession>A0ABW0AUP3</accession>
<proteinExistence type="predicted"/>
<dbReference type="RefSeq" id="WP_344485390.1">
    <property type="nucleotide sequence ID" value="NZ_BAAASB010000029.1"/>
</dbReference>
<dbReference type="EMBL" id="JBHSKP010000033">
    <property type="protein sequence ID" value="MFC5156345.1"/>
    <property type="molecule type" value="Genomic_DNA"/>
</dbReference>
<protein>
    <submittedName>
        <fullName evidence="1">Uncharacterized protein</fullName>
    </submittedName>
</protein>